<reference evidence="1" key="1">
    <citation type="journal article" date="2021" name="PeerJ">
        <title>Extensive microbial diversity within the chicken gut microbiome revealed by metagenomics and culture.</title>
        <authorList>
            <person name="Gilroy R."/>
            <person name="Ravi A."/>
            <person name="Getino M."/>
            <person name="Pursley I."/>
            <person name="Horton D.L."/>
            <person name="Alikhan N.F."/>
            <person name="Baker D."/>
            <person name="Gharbi K."/>
            <person name="Hall N."/>
            <person name="Watson M."/>
            <person name="Adriaenssens E.M."/>
            <person name="Foster-Nyarko E."/>
            <person name="Jarju S."/>
            <person name="Secka A."/>
            <person name="Antonio M."/>
            <person name="Oren A."/>
            <person name="Chaudhuri R.R."/>
            <person name="La Ragione R."/>
            <person name="Hildebrand F."/>
            <person name="Pallen M.J."/>
        </authorList>
    </citation>
    <scope>NUCLEOTIDE SEQUENCE</scope>
    <source>
        <strain evidence="1">ChiGjej6B6-14162</strain>
    </source>
</reference>
<dbReference type="Proteomes" id="UP000886740">
    <property type="component" value="Unassembled WGS sequence"/>
</dbReference>
<protein>
    <submittedName>
        <fullName evidence="1">Radical SAM-associated putative lipoprotein</fullName>
    </submittedName>
</protein>
<name>A0A9D1X8S5_9BACT</name>
<organism evidence="1 2">
    <name type="scientific">Candidatus Parabacteroides intestinipullorum</name>
    <dbReference type="NCBI Taxonomy" id="2838723"/>
    <lineage>
        <taxon>Bacteria</taxon>
        <taxon>Pseudomonadati</taxon>
        <taxon>Bacteroidota</taxon>
        <taxon>Bacteroidia</taxon>
        <taxon>Bacteroidales</taxon>
        <taxon>Tannerellaceae</taxon>
        <taxon>Parabacteroides</taxon>
    </lineage>
</organism>
<dbReference type="NCBIfam" id="TIGR04134">
    <property type="entry name" value="lipo_with_rSAM"/>
    <property type="match status" value="1"/>
</dbReference>
<accession>A0A9D1X8S5</accession>
<gene>
    <name evidence="1" type="ORF">H9977_06615</name>
</gene>
<dbReference type="AlphaFoldDB" id="A0A9D1X8S5"/>
<dbReference type="InterPro" id="IPR026403">
    <property type="entry name" value="Lipo_with_rSAM"/>
</dbReference>
<dbReference type="EMBL" id="DXEL01000047">
    <property type="protein sequence ID" value="HIX74685.1"/>
    <property type="molecule type" value="Genomic_DNA"/>
</dbReference>
<dbReference type="PROSITE" id="PS51257">
    <property type="entry name" value="PROKAR_LIPOPROTEIN"/>
    <property type="match status" value="1"/>
</dbReference>
<reference evidence="1" key="2">
    <citation type="submission" date="2021-04" db="EMBL/GenBank/DDBJ databases">
        <authorList>
            <person name="Gilroy R."/>
        </authorList>
    </citation>
    <scope>NUCLEOTIDE SEQUENCE</scope>
    <source>
        <strain evidence="1">ChiGjej6B6-14162</strain>
    </source>
</reference>
<evidence type="ECO:0000313" key="1">
    <source>
        <dbReference type="EMBL" id="HIX74685.1"/>
    </source>
</evidence>
<keyword evidence="1" id="KW-0449">Lipoprotein</keyword>
<evidence type="ECO:0000313" key="2">
    <source>
        <dbReference type="Proteomes" id="UP000886740"/>
    </source>
</evidence>
<comment type="caution">
    <text evidence="1">The sequence shown here is derived from an EMBL/GenBank/DDBJ whole genome shotgun (WGS) entry which is preliminary data.</text>
</comment>
<sequence>MKTFYNRSLNWINYLLGCLLGLLGFSCDSEDISDLPAEYGTPWATYQFKGRALDASNQPINNLRVKAIPSNSDLDIDEIRDTTRTDAEGNFQIEMSYFPTNHFKIVIEDTDGEANGGLFVDKTTQIEIDDSEYKESYGHWFKGKVTREMDIQLEKKE</sequence>
<proteinExistence type="predicted"/>